<dbReference type="PANTHER" id="PTHR28088">
    <property type="entry name" value="TRANSCRIPTIONAL ACTIVATOR HAA1-RELATED"/>
    <property type="match status" value="1"/>
</dbReference>
<feature type="region of interest" description="Disordered" evidence="8">
    <location>
        <begin position="238"/>
        <end position="334"/>
    </location>
</feature>
<dbReference type="PRINTS" id="PR00617">
    <property type="entry name" value="COPPERFIST"/>
</dbReference>
<dbReference type="AlphaFoldDB" id="A5DQP4"/>
<evidence type="ECO:0000256" key="6">
    <source>
        <dbReference type="ARBA" id="ARBA00023163"/>
    </source>
</evidence>
<keyword evidence="11" id="KW-1185">Reference proteome</keyword>
<dbReference type="SMART" id="SM01090">
    <property type="entry name" value="Copper-fist"/>
    <property type="match status" value="1"/>
</dbReference>
<dbReference type="GO" id="GO:0045944">
    <property type="term" value="P:positive regulation of transcription by RNA polymerase II"/>
    <property type="evidence" value="ECO:0007669"/>
    <property type="project" value="TreeGrafter"/>
</dbReference>
<evidence type="ECO:0000256" key="8">
    <source>
        <dbReference type="SAM" id="MobiDB-lite"/>
    </source>
</evidence>
<evidence type="ECO:0000259" key="9">
    <source>
        <dbReference type="PROSITE" id="PS50073"/>
    </source>
</evidence>
<dbReference type="Proteomes" id="UP000001997">
    <property type="component" value="Unassembled WGS sequence"/>
</dbReference>
<sequence length="439" mass="47706">MVLINGVKYACERCIRGHRVTTCIHTDQPLTMIKPKGRPASQCSHCREQRKMKNVHISCTCNKKGKSPGTHLASCPCNKNTHCTCACVSSKKLEKSKKKTLRNHSDSEAASFSTPNDDGLGVNLPNHDDSLNSNYVFEDMAENLDTNSGLFDLFSNQNDQFIPAQQINSSQFSDVPNSASSSPVPSSSSNAALSSATPQESQHTIKANTTPAKEGRRVAGEELMFPLFPLVGSCSFDDSESRPLSTLPGTHHPKPIVPNSGHQHSAARPKRPESVLSVASNSSTATNQSRSNVQLESYFNGHSGPIQSNSAAYPPSLPESASEGGPHGPEPSDRMFEEAEFFDQNPFNETHELRLNEYQKFIGAINSQPGPRNGYMENQLASMPQPHNYSPINEPGAGSAPLAVNVPDPQEQYNIDFGGGHMFNDLVSPIKFETKDVNL</sequence>
<dbReference type="FunFam" id="3.90.430.10:FF:000001">
    <property type="entry name" value="Copper fist DNA-binding protein"/>
    <property type="match status" value="1"/>
</dbReference>
<proteinExistence type="predicted"/>
<feature type="region of interest" description="Disordered" evidence="8">
    <location>
        <begin position="170"/>
        <end position="214"/>
    </location>
</feature>
<evidence type="ECO:0000256" key="1">
    <source>
        <dbReference type="ARBA" id="ARBA00004123"/>
    </source>
</evidence>
<keyword evidence="3" id="KW-0862">Zinc</keyword>
<evidence type="ECO:0000256" key="2">
    <source>
        <dbReference type="ARBA" id="ARBA00022723"/>
    </source>
</evidence>
<keyword evidence="2" id="KW-0479">Metal-binding</keyword>
<evidence type="ECO:0000256" key="3">
    <source>
        <dbReference type="ARBA" id="ARBA00022833"/>
    </source>
</evidence>
<dbReference type="GeneID" id="5124031"/>
<dbReference type="GO" id="GO:0005634">
    <property type="term" value="C:nucleus"/>
    <property type="evidence" value="ECO:0007669"/>
    <property type="project" value="UniProtKB-SubCell"/>
</dbReference>
<dbReference type="OrthoDB" id="5600085at2759"/>
<dbReference type="GO" id="GO:0000981">
    <property type="term" value="F:DNA-binding transcription factor activity, RNA polymerase II-specific"/>
    <property type="evidence" value="ECO:0007669"/>
    <property type="project" value="TreeGrafter"/>
</dbReference>
<dbReference type="GO" id="GO:0005507">
    <property type="term" value="F:copper ion binding"/>
    <property type="evidence" value="ECO:0007669"/>
    <property type="project" value="InterPro"/>
</dbReference>
<keyword evidence="6" id="KW-0804">Transcription</keyword>
<dbReference type="KEGG" id="pgu:PGUG_05595"/>
<dbReference type="SMART" id="SM00412">
    <property type="entry name" value="Cu_FIST"/>
    <property type="match status" value="1"/>
</dbReference>
<feature type="region of interest" description="Disordered" evidence="8">
    <location>
        <begin position="97"/>
        <end position="126"/>
    </location>
</feature>
<dbReference type="EMBL" id="CH408161">
    <property type="protein sequence ID" value="EDK41497.2"/>
    <property type="molecule type" value="Genomic_DNA"/>
</dbReference>
<dbReference type="GO" id="GO:0006878">
    <property type="term" value="P:intracellular copper ion homeostasis"/>
    <property type="evidence" value="ECO:0007669"/>
    <property type="project" value="TreeGrafter"/>
</dbReference>
<dbReference type="VEuPathDB" id="FungiDB:PGUG_05595"/>
<dbReference type="GO" id="GO:0006879">
    <property type="term" value="P:intracellular iron ion homeostasis"/>
    <property type="evidence" value="ECO:0007669"/>
    <property type="project" value="TreeGrafter"/>
</dbReference>
<protein>
    <recommendedName>
        <fullName evidence="9">Copper-fist domain-containing protein</fullName>
    </recommendedName>
</protein>
<dbReference type="InParanoid" id="A5DQP4"/>
<dbReference type="SUPFAM" id="SSF57879">
    <property type="entry name" value="Zinc domain conserved in yeast copper-regulated transcription factors"/>
    <property type="match status" value="1"/>
</dbReference>
<comment type="subcellular location">
    <subcellularLocation>
        <location evidence="1">Nucleus</location>
    </subcellularLocation>
</comment>
<name>A5DQP4_PICGU</name>
<feature type="compositionally biased region" description="Polar residues" evidence="8">
    <location>
        <begin position="277"/>
        <end position="297"/>
    </location>
</feature>
<accession>A5DQP4</accession>
<dbReference type="GO" id="GO:0000978">
    <property type="term" value="F:RNA polymerase II cis-regulatory region sequence-specific DNA binding"/>
    <property type="evidence" value="ECO:0007669"/>
    <property type="project" value="TreeGrafter"/>
</dbReference>
<dbReference type="InterPro" id="IPR001083">
    <property type="entry name" value="Cu_fist_DNA-bd_dom"/>
</dbReference>
<keyword evidence="4" id="KW-0186">Copper</keyword>
<dbReference type="STRING" id="294746.A5DQP4"/>
<evidence type="ECO:0000313" key="11">
    <source>
        <dbReference type="Proteomes" id="UP000001997"/>
    </source>
</evidence>
<dbReference type="Gene3D" id="3.90.430.10">
    <property type="entry name" value="Copper fist DNA-binding domain"/>
    <property type="match status" value="1"/>
</dbReference>
<feature type="compositionally biased region" description="Polar residues" evidence="8">
    <location>
        <begin position="199"/>
        <end position="211"/>
    </location>
</feature>
<organism evidence="10 11">
    <name type="scientific">Meyerozyma guilliermondii (strain ATCC 6260 / CBS 566 / DSM 6381 / JCM 1539 / NBRC 10279 / NRRL Y-324)</name>
    <name type="common">Yeast</name>
    <name type="synonym">Candida guilliermondii</name>
    <dbReference type="NCBI Taxonomy" id="294746"/>
    <lineage>
        <taxon>Eukaryota</taxon>
        <taxon>Fungi</taxon>
        <taxon>Dikarya</taxon>
        <taxon>Ascomycota</taxon>
        <taxon>Saccharomycotina</taxon>
        <taxon>Pichiomycetes</taxon>
        <taxon>Debaryomycetaceae</taxon>
        <taxon>Meyerozyma</taxon>
    </lineage>
</organism>
<gene>
    <name evidence="10" type="ORF">PGUG_05595</name>
</gene>
<feature type="compositionally biased region" description="Low complexity" evidence="8">
    <location>
        <begin position="173"/>
        <end position="198"/>
    </location>
</feature>
<reference evidence="10 11" key="1">
    <citation type="journal article" date="2009" name="Nature">
        <title>Evolution of pathogenicity and sexual reproduction in eight Candida genomes.</title>
        <authorList>
            <person name="Butler G."/>
            <person name="Rasmussen M.D."/>
            <person name="Lin M.F."/>
            <person name="Santos M.A."/>
            <person name="Sakthikumar S."/>
            <person name="Munro C.A."/>
            <person name="Rheinbay E."/>
            <person name="Grabherr M."/>
            <person name="Forche A."/>
            <person name="Reedy J.L."/>
            <person name="Agrafioti I."/>
            <person name="Arnaud M.B."/>
            <person name="Bates S."/>
            <person name="Brown A.J."/>
            <person name="Brunke S."/>
            <person name="Costanzo M.C."/>
            <person name="Fitzpatrick D.A."/>
            <person name="de Groot P.W."/>
            <person name="Harris D."/>
            <person name="Hoyer L.L."/>
            <person name="Hube B."/>
            <person name="Klis F.M."/>
            <person name="Kodira C."/>
            <person name="Lennard N."/>
            <person name="Logue M.E."/>
            <person name="Martin R."/>
            <person name="Neiman A.M."/>
            <person name="Nikolaou E."/>
            <person name="Quail M.A."/>
            <person name="Quinn J."/>
            <person name="Santos M.C."/>
            <person name="Schmitzberger F.F."/>
            <person name="Sherlock G."/>
            <person name="Shah P."/>
            <person name="Silverstein K.A."/>
            <person name="Skrzypek M.S."/>
            <person name="Soll D."/>
            <person name="Staggs R."/>
            <person name="Stansfield I."/>
            <person name="Stumpf M.P."/>
            <person name="Sudbery P.E."/>
            <person name="Srikantha T."/>
            <person name="Zeng Q."/>
            <person name="Berman J."/>
            <person name="Berriman M."/>
            <person name="Heitman J."/>
            <person name="Gow N.A."/>
            <person name="Lorenz M.C."/>
            <person name="Birren B.W."/>
            <person name="Kellis M."/>
            <person name="Cuomo C.A."/>
        </authorList>
    </citation>
    <scope>NUCLEOTIDE SEQUENCE [LARGE SCALE GENOMIC DNA]</scope>
    <source>
        <strain evidence="11">ATCC 6260 / CBS 566 / DSM 6381 / JCM 1539 / NBRC 10279 / NRRL Y-324</strain>
    </source>
</reference>
<dbReference type="HOGENOM" id="CLU_624223_0_0_1"/>
<dbReference type="eggNOG" id="ENOG502S7CA">
    <property type="taxonomic scope" value="Eukaryota"/>
</dbReference>
<dbReference type="InterPro" id="IPR036395">
    <property type="entry name" value="Cu_fist_DNA-bd_dom_sf"/>
</dbReference>
<keyword evidence="5" id="KW-0805">Transcription regulation</keyword>
<evidence type="ECO:0000256" key="5">
    <source>
        <dbReference type="ARBA" id="ARBA00023015"/>
    </source>
</evidence>
<dbReference type="PROSITE" id="PS50073">
    <property type="entry name" value="COPPER_FIST_2"/>
    <property type="match status" value="1"/>
</dbReference>
<evidence type="ECO:0000256" key="4">
    <source>
        <dbReference type="ARBA" id="ARBA00023008"/>
    </source>
</evidence>
<evidence type="ECO:0000256" key="7">
    <source>
        <dbReference type="ARBA" id="ARBA00023242"/>
    </source>
</evidence>
<keyword evidence="7" id="KW-0539">Nucleus</keyword>
<evidence type="ECO:0000313" key="10">
    <source>
        <dbReference type="EMBL" id="EDK41497.2"/>
    </source>
</evidence>
<dbReference type="Pfam" id="PF00649">
    <property type="entry name" value="Copper-fist"/>
    <property type="match status" value="1"/>
</dbReference>
<dbReference type="RefSeq" id="XP_001482575.2">
    <property type="nucleotide sequence ID" value="XM_001482525.1"/>
</dbReference>
<feature type="domain" description="Copper-fist" evidence="9">
    <location>
        <begin position="1"/>
        <end position="40"/>
    </location>
</feature>
<dbReference type="PROSITE" id="PS01119">
    <property type="entry name" value="COPPER_FIST_1"/>
    <property type="match status" value="1"/>
</dbReference>
<dbReference type="PANTHER" id="PTHR28088:SF5">
    <property type="entry name" value="TRANSCRIPTIONAL ACTIVATOR HAA1-RELATED"/>
    <property type="match status" value="1"/>
</dbReference>
<dbReference type="OMA" id="NTHCTCA"/>
<dbReference type="InterPro" id="IPR051763">
    <property type="entry name" value="Copper_Homeo_Regul"/>
</dbReference>